<keyword evidence="2" id="KW-0732">Signal</keyword>
<evidence type="ECO:0000313" key="4">
    <source>
        <dbReference type="Proteomes" id="UP000537326"/>
    </source>
</evidence>
<feature type="compositionally biased region" description="Polar residues" evidence="1">
    <location>
        <begin position="338"/>
        <end position="347"/>
    </location>
</feature>
<evidence type="ECO:0000256" key="1">
    <source>
        <dbReference type="SAM" id="MobiDB-lite"/>
    </source>
</evidence>
<reference evidence="3 4" key="1">
    <citation type="submission" date="2020-07" db="EMBL/GenBank/DDBJ databases">
        <title>Sequencing the genomes of 1000 actinobacteria strains.</title>
        <authorList>
            <person name="Klenk H.-P."/>
        </authorList>
    </citation>
    <scope>NUCLEOTIDE SEQUENCE [LARGE SCALE GENOMIC DNA]</scope>
    <source>
        <strain evidence="3 4">DSM 18248</strain>
    </source>
</reference>
<dbReference type="AlphaFoldDB" id="A0A7Y9YAE8"/>
<keyword evidence="4" id="KW-1185">Reference proteome</keyword>
<feature type="signal peptide" evidence="2">
    <location>
        <begin position="1"/>
        <end position="32"/>
    </location>
</feature>
<evidence type="ECO:0000256" key="2">
    <source>
        <dbReference type="SAM" id="SignalP"/>
    </source>
</evidence>
<dbReference type="Gene3D" id="2.60.40.2700">
    <property type="match status" value="4"/>
</dbReference>
<feature type="chain" id="PRO_5031316903" description="Ig-like domain (Group 3)" evidence="2">
    <location>
        <begin position="33"/>
        <end position="538"/>
    </location>
</feature>
<dbReference type="Proteomes" id="UP000537326">
    <property type="component" value="Unassembled WGS sequence"/>
</dbReference>
<feature type="region of interest" description="Disordered" evidence="1">
    <location>
        <begin position="337"/>
        <end position="358"/>
    </location>
</feature>
<evidence type="ECO:0008006" key="5">
    <source>
        <dbReference type="Google" id="ProtNLM"/>
    </source>
</evidence>
<dbReference type="Gene3D" id="2.60.40.10">
    <property type="entry name" value="Immunoglobulins"/>
    <property type="match status" value="1"/>
</dbReference>
<dbReference type="InterPro" id="IPR013783">
    <property type="entry name" value="Ig-like_fold"/>
</dbReference>
<name>A0A7Y9YAE8_9ACTN</name>
<dbReference type="RefSeq" id="WP_179529675.1">
    <property type="nucleotide sequence ID" value="NZ_BAAAPP010000002.1"/>
</dbReference>
<comment type="caution">
    <text evidence="3">The sequence shown here is derived from an EMBL/GenBank/DDBJ whole genome shotgun (WGS) entry which is preliminary data.</text>
</comment>
<evidence type="ECO:0000313" key="3">
    <source>
        <dbReference type="EMBL" id="NYI08578.1"/>
    </source>
</evidence>
<sequence>MLPTLHRCALAPALSLVLAAGGVTLTAAPATAAPVVAADRTGGAAGGPLDGILDPVTDLLNALVGPIINGTAAVGSPLTLTMPEWNLLGVANQVQWLADGVPIPGATGTTFTPTLDEAGKNVQALVTGSVLGVLTLLVKEVYSGVVAIPLPGGGGGGGGGGEGGGTGNPVLEVLSDPAITGIPGVGSLLQVLNPIWSLPGVTTTYQWFVDGAPVPGATGPTYVPVLSDAGKQLHAVVTGTLAGLPVLTALTGFLTIPQTEASPLQATSAATVTGTARVGKVISVQDPTWNEEGVTHAYQWLRDGSPISGATDKTYTLTPDDYGRRVVAKVTGHKEGWTDSTVDSNEVTPGLGDPPSFTTQPSVSGTYALGRTLTALPGAWGQGSTPAHTYQWRRGGQVISGATSSTYAVAADDLGSTLSVTVTATRAGYQPATFTTSALPVAKLASATTLKGKKKARAGKPLRVKVGVLVDGFAPDGVVSILDGSKTLKRLRIARGTKKVKLPKLSKGKHVLTAVYAGSDATEESRSKTLKVRVLPRR</sequence>
<accession>A0A7Y9YAE8</accession>
<organism evidence="3 4">
    <name type="scientific">Nocardioides marinus</name>
    <dbReference type="NCBI Taxonomy" id="374514"/>
    <lineage>
        <taxon>Bacteria</taxon>
        <taxon>Bacillati</taxon>
        <taxon>Actinomycetota</taxon>
        <taxon>Actinomycetes</taxon>
        <taxon>Propionibacteriales</taxon>
        <taxon>Nocardioidaceae</taxon>
        <taxon>Nocardioides</taxon>
    </lineage>
</organism>
<dbReference type="GO" id="GO:0005975">
    <property type="term" value="P:carbohydrate metabolic process"/>
    <property type="evidence" value="ECO:0007669"/>
    <property type="project" value="UniProtKB-ARBA"/>
</dbReference>
<protein>
    <recommendedName>
        <fullName evidence="5">Ig-like domain (Group 3)</fullName>
    </recommendedName>
</protein>
<dbReference type="EMBL" id="JACBZI010000001">
    <property type="protein sequence ID" value="NYI08578.1"/>
    <property type="molecule type" value="Genomic_DNA"/>
</dbReference>
<gene>
    <name evidence="3" type="ORF">BKA05_000093</name>
</gene>
<proteinExistence type="predicted"/>